<dbReference type="GO" id="GO:0005739">
    <property type="term" value="C:mitochondrion"/>
    <property type="evidence" value="ECO:0007669"/>
    <property type="project" value="TreeGrafter"/>
</dbReference>
<evidence type="ECO:0000313" key="14">
    <source>
        <dbReference type="Proteomes" id="UP000675881"/>
    </source>
</evidence>
<dbReference type="OrthoDB" id="8119704at2759"/>
<comment type="catalytic activity">
    <reaction evidence="6">
        <text>a 1,3-diacyl-sn-glycerol + H2O = a 1-acyl-sn-glycerol + a fatty acid + H(+)</text>
        <dbReference type="Rhea" id="RHEA:38503"/>
        <dbReference type="ChEBI" id="CHEBI:15377"/>
        <dbReference type="ChEBI" id="CHEBI:15378"/>
        <dbReference type="ChEBI" id="CHEBI:28868"/>
        <dbReference type="ChEBI" id="CHEBI:64683"/>
        <dbReference type="ChEBI" id="CHEBI:77272"/>
    </reaction>
</comment>
<keyword evidence="14" id="KW-1185">Reference proteome</keyword>
<evidence type="ECO:0000256" key="10">
    <source>
        <dbReference type="ARBA" id="ARBA00048513"/>
    </source>
</evidence>
<dbReference type="EC" id="3.1.1.116" evidence="3"/>
<dbReference type="InterPro" id="IPR029058">
    <property type="entry name" value="AB_hydrolase_fold"/>
</dbReference>
<evidence type="ECO:0000256" key="8">
    <source>
        <dbReference type="ARBA" id="ARBA00048283"/>
    </source>
</evidence>
<dbReference type="AlphaFoldDB" id="A0A7R8CMC6"/>
<evidence type="ECO:0000256" key="11">
    <source>
        <dbReference type="ARBA" id="ARBA00048919"/>
    </source>
</evidence>
<accession>A0A7R8CMC6</accession>
<dbReference type="SUPFAM" id="SSF53474">
    <property type="entry name" value="alpha/beta-Hydrolases"/>
    <property type="match status" value="1"/>
</dbReference>
<comment type="similarity">
    <text evidence="1">Belongs to the AB hydrolase superfamily.</text>
</comment>
<comment type="catalytic activity">
    <reaction evidence="9">
        <text>1,2-didecanoylglycerol + H2O = decanoylglycerol + decanoate + H(+)</text>
        <dbReference type="Rhea" id="RHEA:48596"/>
        <dbReference type="ChEBI" id="CHEBI:11152"/>
        <dbReference type="ChEBI" id="CHEBI:15377"/>
        <dbReference type="ChEBI" id="CHEBI:15378"/>
        <dbReference type="ChEBI" id="CHEBI:27689"/>
        <dbReference type="ChEBI" id="CHEBI:90605"/>
    </reaction>
</comment>
<dbReference type="Gene3D" id="3.40.50.1820">
    <property type="entry name" value="alpha/beta hydrolase"/>
    <property type="match status" value="1"/>
</dbReference>
<evidence type="ECO:0000256" key="5">
    <source>
        <dbReference type="ARBA" id="ARBA00043667"/>
    </source>
</evidence>
<feature type="domain" description="AB hydrolase-1" evidence="12">
    <location>
        <begin position="17"/>
        <end position="124"/>
    </location>
</feature>
<evidence type="ECO:0000259" key="12">
    <source>
        <dbReference type="Pfam" id="PF00561"/>
    </source>
</evidence>
<dbReference type="PRINTS" id="PR00111">
    <property type="entry name" value="ABHYDROLASE"/>
</dbReference>
<name>A0A7R8CMC6_LEPSM</name>
<evidence type="ECO:0000256" key="7">
    <source>
        <dbReference type="ARBA" id="ARBA00044064"/>
    </source>
</evidence>
<comment type="catalytic activity">
    <reaction evidence="8">
        <text>1-octadecanoyl-2-(4Z,7Z,10Z,13Z,16Z,19Z-docosahexaenoyl)-sn-glycerol + H2O = 2-(4Z,7Z,10Z,13Z,16Z,19Z-docosahexaenoyl)-glycerol + octadecanoate + H(+)</text>
        <dbReference type="Rhea" id="RHEA:77107"/>
        <dbReference type="ChEBI" id="CHEBI:15377"/>
        <dbReference type="ChEBI" id="CHEBI:15378"/>
        <dbReference type="ChEBI" id="CHEBI:25629"/>
        <dbReference type="ChEBI" id="CHEBI:77129"/>
        <dbReference type="ChEBI" id="CHEBI:186738"/>
    </reaction>
</comment>
<comment type="catalytic activity">
    <reaction evidence="5">
        <text>a 1,2-diacyl-sn-glycerol + H2O = a 2-acylglycerol + a fatty acid + H(+)</text>
        <dbReference type="Rhea" id="RHEA:33275"/>
        <dbReference type="ChEBI" id="CHEBI:15377"/>
        <dbReference type="ChEBI" id="CHEBI:15378"/>
        <dbReference type="ChEBI" id="CHEBI:17389"/>
        <dbReference type="ChEBI" id="CHEBI:17815"/>
        <dbReference type="ChEBI" id="CHEBI:28868"/>
        <dbReference type="EC" id="3.1.1.116"/>
    </reaction>
</comment>
<evidence type="ECO:0000256" key="1">
    <source>
        <dbReference type="ARBA" id="ARBA00008645"/>
    </source>
</evidence>
<evidence type="ECO:0000256" key="4">
    <source>
        <dbReference type="ARBA" id="ARBA00042703"/>
    </source>
</evidence>
<proteinExistence type="inferred from homology"/>
<comment type="catalytic activity">
    <reaction evidence="11">
        <text>1-octadecanoyl-2-(5Z,8Z,11Z,14Z-eicosatetraenoyl)-sn-glycerol + H2O = 2-(5Z,8Z,11Z,14Z-eicosatetraenoyl)-glycerol + octadecanoate + H(+)</text>
        <dbReference type="Rhea" id="RHEA:38507"/>
        <dbReference type="ChEBI" id="CHEBI:15377"/>
        <dbReference type="ChEBI" id="CHEBI:15378"/>
        <dbReference type="ChEBI" id="CHEBI:25629"/>
        <dbReference type="ChEBI" id="CHEBI:52392"/>
        <dbReference type="ChEBI" id="CHEBI:75728"/>
    </reaction>
</comment>
<dbReference type="PANTHER" id="PTHR46118">
    <property type="entry name" value="PROTEIN ABHD11"/>
    <property type="match status" value="1"/>
</dbReference>
<evidence type="ECO:0000256" key="2">
    <source>
        <dbReference type="ARBA" id="ARBA00022801"/>
    </source>
</evidence>
<keyword evidence="2" id="KW-0378">Hydrolase</keyword>
<evidence type="ECO:0000256" key="3">
    <source>
        <dbReference type="ARBA" id="ARBA00026104"/>
    </source>
</evidence>
<evidence type="ECO:0000313" key="13">
    <source>
        <dbReference type="EMBL" id="CAF2865676.1"/>
    </source>
</evidence>
<dbReference type="PANTHER" id="PTHR46118:SF4">
    <property type="entry name" value="PROTEIN ABHD11"/>
    <property type="match status" value="1"/>
</dbReference>
<reference evidence="13" key="1">
    <citation type="submission" date="2021-02" db="EMBL/GenBank/DDBJ databases">
        <authorList>
            <person name="Bekaert M."/>
        </authorList>
    </citation>
    <scope>NUCLEOTIDE SEQUENCE</scope>
    <source>
        <strain evidence="13">IoA-00</strain>
    </source>
</reference>
<dbReference type="Pfam" id="PF00561">
    <property type="entry name" value="Abhydrolase_1"/>
    <property type="match status" value="1"/>
</dbReference>
<evidence type="ECO:0000256" key="6">
    <source>
        <dbReference type="ARBA" id="ARBA00043742"/>
    </source>
</evidence>
<gene>
    <name evidence="13" type="ORF">LSAA_6643</name>
</gene>
<dbReference type="GO" id="GO:0052689">
    <property type="term" value="F:carboxylic ester hydrolase activity"/>
    <property type="evidence" value="ECO:0007669"/>
    <property type="project" value="TreeGrafter"/>
</dbReference>
<dbReference type="Proteomes" id="UP000675881">
    <property type="component" value="Chromosome 2"/>
</dbReference>
<dbReference type="EMBL" id="HG994581">
    <property type="protein sequence ID" value="CAF2865676.1"/>
    <property type="molecule type" value="Genomic_DNA"/>
</dbReference>
<organism evidence="13 14">
    <name type="scientific">Lepeophtheirus salmonis</name>
    <name type="common">Salmon louse</name>
    <name type="synonym">Caligus salmonis</name>
    <dbReference type="NCBI Taxonomy" id="72036"/>
    <lineage>
        <taxon>Eukaryota</taxon>
        <taxon>Metazoa</taxon>
        <taxon>Ecdysozoa</taxon>
        <taxon>Arthropoda</taxon>
        <taxon>Crustacea</taxon>
        <taxon>Multicrustacea</taxon>
        <taxon>Hexanauplia</taxon>
        <taxon>Copepoda</taxon>
        <taxon>Siphonostomatoida</taxon>
        <taxon>Caligidae</taxon>
        <taxon>Lepeophtheirus</taxon>
    </lineage>
</organism>
<protein>
    <recommendedName>
        <fullName evidence="7">sn-1-specific diacylglycerol lipase ABHD11</fullName>
        <ecNumber evidence="3">3.1.1.116</ecNumber>
    </recommendedName>
    <alternativeName>
        <fullName evidence="4">Alpha/beta hydrolase domain-containing protein 11</fullName>
    </alternativeName>
</protein>
<dbReference type="InterPro" id="IPR000073">
    <property type="entry name" value="AB_hydrolase_1"/>
</dbReference>
<evidence type="ECO:0000256" key="9">
    <source>
        <dbReference type="ARBA" id="ARBA00048504"/>
    </source>
</evidence>
<comment type="catalytic activity">
    <reaction evidence="10">
        <text>1-octadecanoyl-2-(9Z-octadecenoyl)-sn-glycerol + H2O = 2-(9Z-octadecenoyl)-glycerol + octadecanoate + H(+)</text>
        <dbReference type="Rhea" id="RHEA:77103"/>
        <dbReference type="ChEBI" id="CHEBI:15377"/>
        <dbReference type="ChEBI" id="CHEBI:15378"/>
        <dbReference type="ChEBI" id="CHEBI:25629"/>
        <dbReference type="ChEBI" id="CHEBI:73990"/>
        <dbReference type="ChEBI" id="CHEBI:75468"/>
    </reaction>
</comment>
<sequence length="225" mass="25738">MRLDPFSFICGNDELSPLLITHGLLGTSKNWSAITKKIRKRTDRTVVIFDARNHGKSPWTLSLSYEGMVADLRKLYDSLNLRKAILMGHSMGGRTLLGFALVYPELVDKLISVDISQIPLERTKNIILDKYIYVEDSQGVSRWNVNIEALGKDELRNIAEFPKQWIDLKSNVPVLFICGGKSRVSFKKKIMKRFKLNSLSQLLPIFLELVIGYMQKSQMSSQRLF</sequence>